<dbReference type="Proteomes" id="UP000681722">
    <property type="component" value="Unassembled WGS sequence"/>
</dbReference>
<evidence type="ECO:0000313" key="3">
    <source>
        <dbReference type="Proteomes" id="UP000663829"/>
    </source>
</evidence>
<accession>A0A816ESN8</accession>
<organism evidence="1 3">
    <name type="scientific">Didymodactylos carnosus</name>
    <dbReference type="NCBI Taxonomy" id="1234261"/>
    <lineage>
        <taxon>Eukaryota</taxon>
        <taxon>Metazoa</taxon>
        <taxon>Spiralia</taxon>
        <taxon>Gnathifera</taxon>
        <taxon>Rotifera</taxon>
        <taxon>Eurotatoria</taxon>
        <taxon>Bdelloidea</taxon>
        <taxon>Philodinida</taxon>
        <taxon>Philodinidae</taxon>
        <taxon>Didymodactylos</taxon>
    </lineage>
</organism>
<evidence type="ECO:0000313" key="2">
    <source>
        <dbReference type="EMBL" id="CAF4586199.1"/>
    </source>
</evidence>
<protein>
    <submittedName>
        <fullName evidence="1">Uncharacterized protein</fullName>
    </submittedName>
</protein>
<name>A0A816ESN8_9BILA</name>
<reference evidence="1" key="1">
    <citation type="submission" date="2021-02" db="EMBL/GenBank/DDBJ databases">
        <authorList>
            <person name="Nowell W R."/>
        </authorList>
    </citation>
    <scope>NUCLEOTIDE SEQUENCE</scope>
</reference>
<keyword evidence="3" id="KW-1185">Reference proteome</keyword>
<feature type="non-terminal residue" evidence="1">
    <location>
        <position position="48"/>
    </location>
</feature>
<dbReference type="AlphaFoldDB" id="A0A816ESN8"/>
<proteinExistence type="predicted"/>
<sequence length="48" mass="5500">MGLSRLRVDIFQKERSLVNETSIANVSSLRLLGSNIEQNFSMENCENR</sequence>
<dbReference type="EMBL" id="CAJNOQ010052505">
    <property type="protein sequence ID" value="CAF1653367.1"/>
    <property type="molecule type" value="Genomic_DNA"/>
</dbReference>
<comment type="caution">
    <text evidence="1">The sequence shown here is derived from an EMBL/GenBank/DDBJ whole genome shotgun (WGS) entry which is preliminary data.</text>
</comment>
<gene>
    <name evidence="1" type="ORF">GPM918_LOCUS45638</name>
    <name evidence="2" type="ORF">SRO942_LOCUS48323</name>
</gene>
<dbReference type="Proteomes" id="UP000663829">
    <property type="component" value="Unassembled WGS sequence"/>
</dbReference>
<evidence type="ECO:0000313" key="1">
    <source>
        <dbReference type="EMBL" id="CAF1653367.1"/>
    </source>
</evidence>
<dbReference type="EMBL" id="CAJOBC010123872">
    <property type="protein sequence ID" value="CAF4586199.1"/>
    <property type="molecule type" value="Genomic_DNA"/>
</dbReference>